<evidence type="ECO:0000256" key="5">
    <source>
        <dbReference type="PROSITE-ProRule" id="PRU00460"/>
    </source>
</evidence>
<keyword evidence="9" id="KW-1185">Reference proteome</keyword>
<dbReference type="EMBL" id="NHOQ01000110">
    <property type="protein sequence ID" value="PWA32873.1"/>
    <property type="molecule type" value="Genomic_DNA"/>
</dbReference>
<dbReference type="GO" id="GO:0009887">
    <property type="term" value="P:animal organ morphogenesis"/>
    <property type="evidence" value="ECO:0007669"/>
    <property type="project" value="TreeGrafter"/>
</dbReference>
<evidence type="ECO:0000256" key="1">
    <source>
        <dbReference type="ARBA" id="ARBA00022737"/>
    </source>
</evidence>
<dbReference type="Pfam" id="PF00053">
    <property type="entry name" value="EGF_laminin"/>
    <property type="match status" value="1"/>
</dbReference>
<keyword evidence="6" id="KW-0175">Coiled coil</keyword>
<feature type="coiled-coil region" evidence="6">
    <location>
        <begin position="585"/>
        <end position="698"/>
    </location>
</feature>
<evidence type="ECO:0000256" key="3">
    <source>
        <dbReference type="ARBA" id="ARBA00023180"/>
    </source>
</evidence>
<feature type="coiled-coil region" evidence="6">
    <location>
        <begin position="185"/>
        <end position="219"/>
    </location>
</feature>
<dbReference type="PANTHER" id="PTHR10574:SF436">
    <property type="entry name" value="LAMININ SUBUNIT ALPHA-2"/>
    <property type="match status" value="1"/>
</dbReference>
<dbReference type="PRINTS" id="PR00011">
    <property type="entry name" value="EGFLAMININ"/>
</dbReference>
<organism evidence="8 9">
    <name type="scientific">Gambusia affinis</name>
    <name type="common">Western mosquitofish</name>
    <name type="synonym">Heterandria affinis</name>
    <dbReference type="NCBI Taxonomy" id="33528"/>
    <lineage>
        <taxon>Eukaryota</taxon>
        <taxon>Metazoa</taxon>
        <taxon>Chordata</taxon>
        <taxon>Craniata</taxon>
        <taxon>Vertebrata</taxon>
        <taxon>Euteleostomi</taxon>
        <taxon>Actinopterygii</taxon>
        <taxon>Neopterygii</taxon>
        <taxon>Teleostei</taxon>
        <taxon>Neoteleostei</taxon>
        <taxon>Acanthomorphata</taxon>
        <taxon>Ovalentaria</taxon>
        <taxon>Atherinomorphae</taxon>
        <taxon>Cyprinodontiformes</taxon>
        <taxon>Poeciliidae</taxon>
        <taxon>Poeciliinae</taxon>
        <taxon>Gambusia</taxon>
    </lineage>
</organism>
<dbReference type="InterPro" id="IPR002049">
    <property type="entry name" value="LE_dom"/>
</dbReference>
<evidence type="ECO:0000259" key="7">
    <source>
        <dbReference type="PROSITE" id="PS50027"/>
    </source>
</evidence>
<evidence type="ECO:0000256" key="6">
    <source>
        <dbReference type="SAM" id="Coils"/>
    </source>
</evidence>
<comment type="caution">
    <text evidence="8">The sequence shown here is derived from an EMBL/GenBank/DDBJ whole genome shotgun (WGS) entry which is preliminary data.</text>
</comment>
<dbReference type="AlphaFoldDB" id="A0A315WCT1"/>
<feature type="disulfide bond" evidence="5">
    <location>
        <begin position="45"/>
        <end position="57"/>
    </location>
</feature>
<proteinExistence type="predicted"/>
<dbReference type="SMART" id="SM00180">
    <property type="entry name" value="EGF_Lam"/>
    <property type="match status" value="2"/>
</dbReference>
<dbReference type="InterPro" id="IPR050440">
    <property type="entry name" value="Laminin/Netrin_ECM"/>
</dbReference>
<feature type="coiled-coil region" evidence="6">
    <location>
        <begin position="477"/>
        <end position="542"/>
    </location>
</feature>
<keyword evidence="2 5" id="KW-1015">Disulfide bond</keyword>
<evidence type="ECO:0000313" key="8">
    <source>
        <dbReference type="EMBL" id="PWA32873.1"/>
    </source>
</evidence>
<evidence type="ECO:0000256" key="2">
    <source>
        <dbReference type="ARBA" id="ARBA00023157"/>
    </source>
</evidence>
<dbReference type="Proteomes" id="UP000250572">
    <property type="component" value="Unassembled WGS sequence"/>
</dbReference>
<comment type="caution">
    <text evidence="5">Lacks conserved residue(s) required for the propagation of feature annotation.</text>
</comment>
<feature type="disulfide bond" evidence="5">
    <location>
        <begin position="47"/>
        <end position="64"/>
    </location>
</feature>
<name>A0A315WCT1_GAMAF</name>
<dbReference type="GO" id="GO:0009888">
    <property type="term" value="P:tissue development"/>
    <property type="evidence" value="ECO:0007669"/>
    <property type="project" value="TreeGrafter"/>
</dbReference>
<dbReference type="Pfam" id="PF23219">
    <property type="entry name" value="LAMB1"/>
    <property type="match status" value="1"/>
</dbReference>
<feature type="coiled-coil region" evidence="6">
    <location>
        <begin position="260"/>
        <end position="311"/>
    </location>
</feature>
<evidence type="ECO:0000256" key="4">
    <source>
        <dbReference type="ARBA" id="ARBA00023292"/>
    </source>
</evidence>
<sequence length="840" mass="94123">MRTFMFPSPLQFTGQCLCRPGFGGQRCTKCQENHWGDPEVECRECGCHPLGSQTRQCNRETGQCECRNGMAGPRCDECARGFTGIFPNCVPCHQCFDQMDDHLCQIRRDLEHIQYDIQKILESGNTSGVWINSTMELEQKLNQVRELIDMGDTEKIHQLIGQSIDDLRPEIVLINSRLTGINQDINKTEEADEVLKRALTDLENELMDLNATLALKQELLDKYLTSGFSDQFDKVKKYYQVSQQAEEKCNASVLFPTSPVEQSKQNREITEKMLNTTKDELLQNLTALNSLNELHEKTQNLSETVQQLSQMVCGGASNTSQNGSCFDNQCSCHDNEGNFVCGGDGCNGTKSSSLTALKDATNLTDSLKAAMKELEGVTKKLQDIATQTQDVKNQTMNALEKAQKKKEYFEKNNEDLKDLIKTIRDFLTEEGADPESIQMVAQQVLDIKLPVNRTTLDKLINQINSTIANLTNVQDIMNETSQLIRSAQDLMNKAEEAERQAVGVRDLVNSTKQALNVSEVAIEKAKAALKEARVNLNSTKNSTAEVEKGLVQLEEKQMDVMMLLTNLSREVEALKNKTEINRLKAQDAINLANNASLQASTLEEELNVTEKRYRELQLKMESLGSSESLNNIQEKVINMTKAAEDLLSEANNGINDLDKLGELLKNNEERMKKQREELEDLKQNATDVRDQIQAGVQKYSNLRGNTCAKFVQPELIDRSSLEADVASHSSPRSLPDSQSVLFSLSFNKERLSSSCTGNNRDEVYVANLLVMYIVGPPYYLATPLRSARVQLRGFQQRGAGAEGSLTTELRNKCSEGKQNCEHLKPDKHGEFTFALVFANI</sequence>
<feature type="domain" description="Laminin EGF-like" evidence="7">
    <location>
        <begin position="45"/>
        <end position="91"/>
    </location>
</feature>
<dbReference type="GO" id="GO:0007411">
    <property type="term" value="P:axon guidance"/>
    <property type="evidence" value="ECO:0007669"/>
    <property type="project" value="TreeGrafter"/>
</dbReference>
<feature type="coiled-coil region" evidence="6">
    <location>
        <begin position="357"/>
        <end position="419"/>
    </location>
</feature>
<dbReference type="GO" id="GO:0005604">
    <property type="term" value="C:basement membrane"/>
    <property type="evidence" value="ECO:0007669"/>
    <property type="project" value="TreeGrafter"/>
</dbReference>
<dbReference type="PANTHER" id="PTHR10574">
    <property type="entry name" value="NETRIN/LAMININ-RELATED"/>
    <property type="match status" value="1"/>
</dbReference>
<keyword evidence="3" id="KW-0325">Glycoprotein</keyword>
<reference evidence="8 9" key="1">
    <citation type="journal article" date="2018" name="G3 (Bethesda)">
        <title>A High-Quality Reference Genome for the Invasive Mosquitofish Gambusia affinis Using a Chicago Library.</title>
        <authorList>
            <person name="Hoffberg S.L."/>
            <person name="Troendle N.J."/>
            <person name="Glenn T.C."/>
            <person name="Mahmud O."/>
            <person name="Louha S."/>
            <person name="Chalopin D."/>
            <person name="Bennetzen J.L."/>
            <person name="Mauricio R."/>
        </authorList>
    </citation>
    <scope>NUCLEOTIDE SEQUENCE [LARGE SCALE GENOMIC DNA]</scope>
    <source>
        <strain evidence="8">NE01/NJP1002.9</strain>
        <tissue evidence="8">Muscle</tissue>
    </source>
</reference>
<dbReference type="Gene3D" id="2.10.25.10">
    <property type="entry name" value="Laminin"/>
    <property type="match status" value="2"/>
</dbReference>
<dbReference type="GO" id="GO:0005201">
    <property type="term" value="F:extracellular matrix structural constituent"/>
    <property type="evidence" value="ECO:0007669"/>
    <property type="project" value="TreeGrafter"/>
</dbReference>
<feature type="disulfide bond" evidence="5">
    <location>
        <begin position="66"/>
        <end position="75"/>
    </location>
</feature>
<keyword evidence="4 5" id="KW-0424">Laminin EGF-like domain</keyword>
<dbReference type="CDD" id="cd00055">
    <property type="entry name" value="EGF_Lam"/>
    <property type="match status" value="2"/>
</dbReference>
<dbReference type="PROSITE" id="PS01248">
    <property type="entry name" value="EGF_LAM_1"/>
    <property type="match status" value="1"/>
</dbReference>
<dbReference type="SUPFAM" id="SSF57196">
    <property type="entry name" value="EGF/Laminin"/>
    <property type="match status" value="2"/>
</dbReference>
<dbReference type="FunFam" id="2.10.25.10:FF:000011">
    <property type="entry name" value="Cadherin EGF LAG seven-pass G-type receptor"/>
    <property type="match status" value="1"/>
</dbReference>
<dbReference type="InterPro" id="IPR056558">
    <property type="entry name" value="LAMB1-4_helical"/>
</dbReference>
<dbReference type="PROSITE" id="PS50027">
    <property type="entry name" value="EGF_LAM_2"/>
    <property type="match status" value="1"/>
</dbReference>
<keyword evidence="1" id="KW-0677">Repeat</keyword>
<accession>A0A315WCT1</accession>
<gene>
    <name evidence="8" type="ORF">CCH79_00016425</name>
</gene>
<protein>
    <recommendedName>
        <fullName evidence="7">Laminin EGF-like domain-containing protein</fullName>
    </recommendedName>
</protein>
<evidence type="ECO:0000313" key="9">
    <source>
        <dbReference type="Proteomes" id="UP000250572"/>
    </source>
</evidence>